<evidence type="ECO:0000256" key="1">
    <source>
        <dbReference type="SAM" id="MobiDB-lite"/>
    </source>
</evidence>
<accession>A0A0L0FBY5</accession>
<evidence type="ECO:0000313" key="2">
    <source>
        <dbReference type="EMBL" id="KNC74239.1"/>
    </source>
</evidence>
<dbReference type="Proteomes" id="UP000054560">
    <property type="component" value="Unassembled WGS sequence"/>
</dbReference>
<dbReference type="GeneID" id="25913713"/>
<dbReference type="RefSeq" id="XP_014148141.1">
    <property type="nucleotide sequence ID" value="XM_014292666.1"/>
</dbReference>
<organism evidence="2 3">
    <name type="scientific">Sphaeroforma arctica JP610</name>
    <dbReference type="NCBI Taxonomy" id="667725"/>
    <lineage>
        <taxon>Eukaryota</taxon>
        <taxon>Ichthyosporea</taxon>
        <taxon>Ichthyophonida</taxon>
        <taxon>Sphaeroforma</taxon>
    </lineage>
</organism>
<protein>
    <submittedName>
        <fullName evidence="2">Uncharacterized protein</fullName>
    </submittedName>
</protein>
<feature type="compositionally biased region" description="Basic and acidic residues" evidence="1">
    <location>
        <begin position="76"/>
        <end position="85"/>
    </location>
</feature>
<reference evidence="2 3" key="1">
    <citation type="submission" date="2011-02" db="EMBL/GenBank/DDBJ databases">
        <title>The Genome Sequence of Sphaeroforma arctica JP610.</title>
        <authorList>
            <consortium name="The Broad Institute Genome Sequencing Platform"/>
            <person name="Russ C."/>
            <person name="Cuomo C."/>
            <person name="Young S.K."/>
            <person name="Zeng Q."/>
            <person name="Gargeya S."/>
            <person name="Alvarado L."/>
            <person name="Berlin A."/>
            <person name="Chapman S.B."/>
            <person name="Chen Z."/>
            <person name="Freedman E."/>
            <person name="Gellesch M."/>
            <person name="Goldberg J."/>
            <person name="Griggs A."/>
            <person name="Gujja S."/>
            <person name="Heilman E."/>
            <person name="Heiman D."/>
            <person name="Howarth C."/>
            <person name="Mehta T."/>
            <person name="Neiman D."/>
            <person name="Pearson M."/>
            <person name="Roberts A."/>
            <person name="Saif S."/>
            <person name="Shea T."/>
            <person name="Shenoy N."/>
            <person name="Sisk P."/>
            <person name="Stolte C."/>
            <person name="Sykes S."/>
            <person name="White J."/>
            <person name="Yandava C."/>
            <person name="Burger G."/>
            <person name="Gray M.W."/>
            <person name="Holland P.W.H."/>
            <person name="King N."/>
            <person name="Lang F.B.F."/>
            <person name="Roger A.J."/>
            <person name="Ruiz-Trillo I."/>
            <person name="Haas B."/>
            <person name="Nusbaum C."/>
            <person name="Birren B."/>
        </authorList>
    </citation>
    <scope>NUCLEOTIDE SEQUENCE [LARGE SCALE GENOMIC DNA]</scope>
    <source>
        <strain evidence="2 3">JP610</strain>
    </source>
</reference>
<keyword evidence="3" id="KW-1185">Reference proteome</keyword>
<evidence type="ECO:0000313" key="3">
    <source>
        <dbReference type="Proteomes" id="UP000054560"/>
    </source>
</evidence>
<dbReference type="EMBL" id="KQ244613">
    <property type="protein sequence ID" value="KNC74239.1"/>
    <property type="molecule type" value="Genomic_DNA"/>
</dbReference>
<feature type="non-terminal residue" evidence="2">
    <location>
        <position position="1"/>
    </location>
</feature>
<dbReference type="AlphaFoldDB" id="A0A0L0FBY5"/>
<sequence length="141" mass="15086">DIFKCLKVAGEGYADTKSKQLEALLFLLQSFGQSLTLAWPYVFAMLSSNLAPPARASSVPEDPTVPEDQSETAVDPTRDPQHQSNDDNSDGGASINVANNVANSITVANTRLAFESLQLVVADFLGVLPVHCLHACIGMRL</sequence>
<feature type="region of interest" description="Disordered" evidence="1">
    <location>
        <begin position="52"/>
        <end position="95"/>
    </location>
</feature>
<gene>
    <name evidence="2" type="ORF">SARC_13209</name>
</gene>
<name>A0A0L0FBY5_9EUKA</name>
<proteinExistence type="predicted"/>